<dbReference type="InterPro" id="IPR003361">
    <property type="entry name" value="Acetaldehyde_dehydrogenase"/>
</dbReference>
<dbReference type="GO" id="GO:0051287">
    <property type="term" value="F:NAD binding"/>
    <property type="evidence" value="ECO:0007669"/>
    <property type="project" value="UniProtKB-UniRule"/>
</dbReference>
<dbReference type="SUPFAM" id="SSF51735">
    <property type="entry name" value="NAD(P)-binding Rossmann-fold domains"/>
    <property type="match status" value="1"/>
</dbReference>
<keyword evidence="3" id="KW-0058">Aromatic hydrocarbons catabolism</keyword>
<evidence type="ECO:0000313" key="6">
    <source>
        <dbReference type="Proteomes" id="UP000231426"/>
    </source>
</evidence>
<dbReference type="Gene3D" id="3.30.360.10">
    <property type="entry name" value="Dihydrodipicolinate Reductase, domain 2"/>
    <property type="match status" value="1"/>
</dbReference>
<dbReference type="SMART" id="SM00859">
    <property type="entry name" value="Semialdhyde_dh"/>
    <property type="match status" value="1"/>
</dbReference>
<evidence type="ECO:0000256" key="1">
    <source>
        <dbReference type="ARBA" id="ARBA00009244"/>
    </source>
</evidence>
<dbReference type="CDD" id="cd23933">
    <property type="entry name" value="ALDH_C"/>
    <property type="match status" value="1"/>
</dbReference>
<dbReference type="NCBIfam" id="TIGR03215">
    <property type="entry name" value="ac_ald_DH_ac"/>
    <property type="match status" value="1"/>
</dbReference>
<evidence type="ECO:0000256" key="2">
    <source>
        <dbReference type="ARBA" id="ARBA00023027"/>
    </source>
</evidence>
<gene>
    <name evidence="5" type="ORF">COU29_03980</name>
</gene>
<comment type="caution">
    <text evidence="3">Lacks conserved residue(s) required for the propagation of feature annotation.</text>
</comment>
<evidence type="ECO:0000256" key="3">
    <source>
        <dbReference type="HAMAP-Rule" id="MF_01657"/>
    </source>
</evidence>
<dbReference type="NCBIfam" id="NF006157">
    <property type="entry name" value="PRK08300.1"/>
    <property type="match status" value="1"/>
</dbReference>
<protein>
    <recommendedName>
        <fullName evidence="3">Acetaldehyde dehydrogenase</fullName>
        <ecNumber evidence="3">1.2.1.10</ecNumber>
    </recommendedName>
    <alternativeName>
        <fullName evidence="3">Acetaldehyde dehydrogenase [acetylating]</fullName>
    </alternativeName>
</protein>
<comment type="catalytic activity">
    <reaction evidence="3">
        <text>acetaldehyde + NAD(+) + CoA = acetyl-CoA + NADH + H(+)</text>
        <dbReference type="Rhea" id="RHEA:23288"/>
        <dbReference type="ChEBI" id="CHEBI:15343"/>
        <dbReference type="ChEBI" id="CHEBI:15378"/>
        <dbReference type="ChEBI" id="CHEBI:57287"/>
        <dbReference type="ChEBI" id="CHEBI:57288"/>
        <dbReference type="ChEBI" id="CHEBI:57540"/>
        <dbReference type="ChEBI" id="CHEBI:57945"/>
        <dbReference type="EC" id="1.2.1.10"/>
    </reaction>
</comment>
<dbReference type="Gene3D" id="3.40.50.720">
    <property type="entry name" value="NAD(P)-binding Rossmann-like Domain"/>
    <property type="match status" value="1"/>
</dbReference>
<dbReference type="InterPro" id="IPR036291">
    <property type="entry name" value="NAD(P)-bd_dom_sf"/>
</dbReference>
<dbReference type="PIRSF" id="PIRSF015689">
    <property type="entry name" value="Actaldh_dh_actl"/>
    <property type="match status" value="1"/>
</dbReference>
<keyword evidence="3" id="KW-0560">Oxidoreductase</keyword>
<dbReference type="Proteomes" id="UP000231426">
    <property type="component" value="Unassembled WGS sequence"/>
</dbReference>
<dbReference type="InterPro" id="IPR015426">
    <property type="entry name" value="Acetylaldehyde_DH_C"/>
</dbReference>
<dbReference type="HAMAP" id="MF_01657">
    <property type="entry name" value="Ac_ald_DH_ac"/>
    <property type="match status" value="1"/>
</dbReference>
<evidence type="ECO:0000313" key="5">
    <source>
        <dbReference type="EMBL" id="PIT88143.1"/>
    </source>
</evidence>
<reference evidence="6" key="1">
    <citation type="submission" date="2017-09" db="EMBL/GenBank/DDBJ databases">
        <title>Depth-based differentiation of microbial function through sediment-hosted aquifers and enrichment of novel symbionts in the deep terrestrial subsurface.</title>
        <authorList>
            <person name="Probst A.J."/>
            <person name="Ladd B."/>
            <person name="Jarett J.K."/>
            <person name="Geller-Mcgrath D.E."/>
            <person name="Sieber C.M.K."/>
            <person name="Emerson J.B."/>
            <person name="Anantharaman K."/>
            <person name="Thomas B.C."/>
            <person name="Malmstrom R."/>
            <person name="Stieglmeier M."/>
            <person name="Klingl A."/>
            <person name="Woyke T."/>
            <person name="Ryan C.M."/>
            <person name="Banfield J.F."/>
        </authorList>
    </citation>
    <scope>NUCLEOTIDE SEQUENCE [LARGE SCALE GENOMIC DNA]</scope>
</reference>
<dbReference type="EMBL" id="PFBV01000005">
    <property type="protein sequence ID" value="PIT88143.1"/>
    <property type="molecule type" value="Genomic_DNA"/>
</dbReference>
<dbReference type="InterPro" id="IPR000534">
    <property type="entry name" value="Semialdehyde_DH_NAD-bd"/>
</dbReference>
<evidence type="ECO:0000259" key="4">
    <source>
        <dbReference type="SMART" id="SM00859"/>
    </source>
</evidence>
<accession>A0A2M6W5R9</accession>
<keyword evidence="2 3" id="KW-0520">NAD</keyword>
<dbReference type="EC" id="1.2.1.10" evidence="3"/>
<dbReference type="Pfam" id="PF01118">
    <property type="entry name" value="Semialdhyde_dh"/>
    <property type="match status" value="1"/>
</dbReference>
<dbReference type="Pfam" id="PF09290">
    <property type="entry name" value="AcetDehyd-dimer"/>
    <property type="match status" value="1"/>
</dbReference>
<proteinExistence type="inferred from homology"/>
<comment type="caution">
    <text evidence="5">The sequence shown here is derived from an EMBL/GenBank/DDBJ whole genome shotgun (WGS) entry which is preliminary data.</text>
</comment>
<dbReference type="AlphaFoldDB" id="A0A2M6W5R9"/>
<feature type="domain" description="Semialdehyde dehydrogenase NAD-binding" evidence="4">
    <location>
        <begin position="5"/>
        <end position="118"/>
    </location>
</feature>
<feature type="binding site" evidence="3">
    <location>
        <begin position="11"/>
        <end position="14"/>
    </location>
    <ligand>
        <name>NAD(+)</name>
        <dbReference type="ChEBI" id="CHEBI:57540"/>
    </ligand>
</feature>
<name>A0A2M6W5R9_9BACT</name>
<feature type="binding site" evidence="3">
    <location>
        <position position="268"/>
    </location>
    <ligand>
        <name>NAD(+)</name>
        <dbReference type="ChEBI" id="CHEBI:57540"/>
    </ligand>
</feature>
<organism evidence="5 6">
    <name type="scientific">Candidatus Magasanikbacteria bacterium CG10_big_fil_rev_8_21_14_0_10_36_32</name>
    <dbReference type="NCBI Taxonomy" id="1974646"/>
    <lineage>
        <taxon>Bacteria</taxon>
        <taxon>Candidatus Magasanikiibacteriota</taxon>
    </lineage>
</organism>
<sequence>MSKIKVGILGTGNIGTDLMCKIQRSDILECSIFAGRDSESRGIKKAEGLGIKTSFNSIRAIEDNPAICDIVFDATSAKAHKEHAIILKKLGKFVVDLTPSRIGKMCIPVINIDDALNHNNVNMVTCGGQASVPIAKAIMEVHPETQYIEVVASISSKSAGSGTRANIDEYTQTTKDAIEFFSGVPKAKAIIILNPAEPPILMNNTIYAKIDNPDLVKVKEKILQVESQIRKYVPGYKIAFGPVCENGRLTVMIEVIGAGDYLPKYSGNLDIITCAAIQVAEEYAKRKIKHDYE</sequence>
<feature type="active site" description="Acyl-thioester intermediate" evidence="3">
    <location>
        <position position="126"/>
    </location>
</feature>
<dbReference type="GO" id="GO:0008774">
    <property type="term" value="F:acetaldehyde dehydrogenase (acetylating) activity"/>
    <property type="evidence" value="ECO:0007669"/>
    <property type="project" value="UniProtKB-UniRule"/>
</dbReference>
<dbReference type="SUPFAM" id="SSF55347">
    <property type="entry name" value="Glyceraldehyde-3-phosphate dehydrogenase-like, C-terminal domain"/>
    <property type="match status" value="1"/>
</dbReference>
<comment type="similarity">
    <text evidence="1 3">Belongs to the acetaldehyde dehydrogenase family.</text>
</comment>